<comment type="similarity">
    <text evidence="1 5">Belongs to the 5-formyltetrahydrofolate cyclo-ligase family.</text>
</comment>
<keyword evidence="7" id="KW-1185">Reference proteome</keyword>
<reference evidence="6 7" key="1">
    <citation type="journal article" date="2020" name="Pathogens">
        <title>First Whole Genome Sequence of Anaplasma platys, an Obligate Intracellular Rickettsial Pathogen of Dogs.</title>
        <authorList>
            <person name="Llanes A."/>
            <person name="Rajeev S."/>
        </authorList>
    </citation>
    <scope>NUCLEOTIDE SEQUENCE [LARGE SCALE GENOMIC DNA]</scope>
    <source>
        <strain evidence="6 7">S3</strain>
    </source>
</reference>
<evidence type="ECO:0000256" key="3">
    <source>
        <dbReference type="ARBA" id="ARBA00022840"/>
    </source>
</evidence>
<dbReference type="EMBL" id="CP046391">
    <property type="protein sequence ID" value="QJC27629.1"/>
    <property type="molecule type" value="Genomic_DNA"/>
</dbReference>
<protein>
    <recommendedName>
        <fullName evidence="5">5-formyltetrahydrofolate cyclo-ligase</fullName>
        <ecNumber evidence="5">6.3.3.2</ecNumber>
    </recommendedName>
</protein>
<organism evidence="6 7">
    <name type="scientific">Anaplasma platys</name>
    <dbReference type="NCBI Taxonomy" id="949"/>
    <lineage>
        <taxon>Bacteria</taxon>
        <taxon>Pseudomonadati</taxon>
        <taxon>Pseudomonadota</taxon>
        <taxon>Alphaproteobacteria</taxon>
        <taxon>Rickettsiales</taxon>
        <taxon>Anaplasmataceae</taxon>
        <taxon>Anaplasma</taxon>
    </lineage>
</organism>
<accession>A0A858PYH3</accession>
<dbReference type="PIRSF" id="PIRSF006806">
    <property type="entry name" value="FTHF_cligase"/>
    <property type="match status" value="1"/>
</dbReference>
<keyword evidence="6" id="KW-0436">Ligase</keyword>
<proteinExistence type="inferred from homology"/>
<dbReference type="GO" id="GO:0009396">
    <property type="term" value="P:folic acid-containing compound biosynthetic process"/>
    <property type="evidence" value="ECO:0007669"/>
    <property type="project" value="TreeGrafter"/>
</dbReference>
<comment type="cofactor">
    <cofactor evidence="5">
        <name>Mg(2+)</name>
        <dbReference type="ChEBI" id="CHEBI:18420"/>
    </cofactor>
</comment>
<dbReference type="EC" id="6.3.3.2" evidence="5"/>
<dbReference type="InterPro" id="IPR002698">
    <property type="entry name" value="FTHF_cligase"/>
</dbReference>
<dbReference type="GO" id="GO:0005524">
    <property type="term" value="F:ATP binding"/>
    <property type="evidence" value="ECO:0007669"/>
    <property type="project" value="UniProtKB-KW"/>
</dbReference>
<keyword evidence="5" id="KW-0460">Magnesium</keyword>
<keyword evidence="5" id="KW-0479">Metal-binding</keyword>
<evidence type="ECO:0000256" key="2">
    <source>
        <dbReference type="ARBA" id="ARBA00022741"/>
    </source>
</evidence>
<evidence type="ECO:0000256" key="5">
    <source>
        <dbReference type="RuleBase" id="RU361279"/>
    </source>
</evidence>
<sequence length="180" mass="20803">MQETNDIKASLRKKYRELRRGIMPSTEFGKKLLSHCTKALLLKASDRVAGYIPMDREIDVVPLMRYCLDNCCEVLVPVVVQGSRLLEFHQWIPKGNTLNEKSKDESFPNVFLVPLVAFDKKLNRLGFGGGFYDYTIEFLRKKQECKFVGMAYELQLCENIPVDAHDQKLDLIVTEQSVYY</sequence>
<feature type="binding site" evidence="4">
    <location>
        <begin position="124"/>
        <end position="132"/>
    </location>
    <ligand>
        <name>ATP</name>
        <dbReference type="ChEBI" id="CHEBI:30616"/>
    </ligand>
</feature>
<dbReference type="PANTHER" id="PTHR23407">
    <property type="entry name" value="ATPASE INHIBITOR/5-FORMYLTETRAHYDROFOLATE CYCLO-LIGASE"/>
    <property type="match status" value="1"/>
</dbReference>
<evidence type="ECO:0000256" key="4">
    <source>
        <dbReference type="PIRSR" id="PIRSR006806-1"/>
    </source>
</evidence>
<dbReference type="InterPro" id="IPR037171">
    <property type="entry name" value="NagB/RpiA_transferase-like"/>
</dbReference>
<dbReference type="PANTHER" id="PTHR23407:SF1">
    <property type="entry name" value="5-FORMYLTETRAHYDROFOLATE CYCLO-LIGASE"/>
    <property type="match status" value="1"/>
</dbReference>
<name>A0A858PYH3_9RICK</name>
<dbReference type="Pfam" id="PF01812">
    <property type="entry name" value="5-FTHF_cyc-lig"/>
    <property type="match status" value="1"/>
</dbReference>
<dbReference type="GO" id="GO:0035999">
    <property type="term" value="P:tetrahydrofolate interconversion"/>
    <property type="evidence" value="ECO:0007669"/>
    <property type="project" value="TreeGrafter"/>
</dbReference>
<dbReference type="AlphaFoldDB" id="A0A858PYH3"/>
<dbReference type="Proteomes" id="UP000500930">
    <property type="component" value="Chromosome"/>
</dbReference>
<dbReference type="InterPro" id="IPR024185">
    <property type="entry name" value="FTHF_cligase-like_sf"/>
</dbReference>
<feature type="binding site" evidence="4">
    <location>
        <position position="52"/>
    </location>
    <ligand>
        <name>substrate</name>
    </ligand>
</feature>
<keyword evidence="2 4" id="KW-0547">Nucleotide-binding</keyword>
<dbReference type="NCBIfam" id="TIGR02727">
    <property type="entry name" value="MTHFS_bact"/>
    <property type="match status" value="1"/>
</dbReference>
<evidence type="ECO:0000256" key="1">
    <source>
        <dbReference type="ARBA" id="ARBA00010638"/>
    </source>
</evidence>
<gene>
    <name evidence="6" type="ORF">ANPL_02840</name>
</gene>
<dbReference type="KEGG" id="aplt:ANPL_02840"/>
<dbReference type="GO" id="GO:0046872">
    <property type="term" value="F:metal ion binding"/>
    <property type="evidence" value="ECO:0007669"/>
    <property type="project" value="UniProtKB-KW"/>
</dbReference>
<evidence type="ECO:0000313" key="6">
    <source>
        <dbReference type="EMBL" id="QJC27629.1"/>
    </source>
</evidence>
<dbReference type="Gene3D" id="3.40.50.10420">
    <property type="entry name" value="NagB/RpiA/CoA transferase-like"/>
    <property type="match status" value="1"/>
</dbReference>
<dbReference type="SUPFAM" id="SSF100950">
    <property type="entry name" value="NagB/RpiA/CoA transferase-like"/>
    <property type="match status" value="1"/>
</dbReference>
<feature type="binding site" evidence="4">
    <location>
        <begin position="8"/>
        <end position="12"/>
    </location>
    <ligand>
        <name>ATP</name>
        <dbReference type="ChEBI" id="CHEBI:30616"/>
    </ligand>
</feature>
<feature type="binding site" evidence="4">
    <location>
        <position position="57"/>
    </location>
    <ligand>
        <name>substrate</name>
    </ligand>
</feature>
<keyword evidence="3 4" id="KW-0067">ATP-binding</keyword>
<comment type="catalytic activity">
    <reaction evidence="5">
        <text>(6S)-5-formyl-5,6,7,8-tetrahydrofolate + ATP = (6R)-5,10-methenyltetrahydrofolate + ADP + phosphate</text>
        <dbReference type="Rhea" id="RHEA:10488"/>
        <dbReference type="ChEBI" id="CHEBI:30616"/>
        <dbReference type="ChEBI" id="CHEBI:43474"/>
        <dbReference type="ChEBI" id="CHEBI:57455"/>
        <dbReference type="ChEBI" id="CHEBI:57457"/>
        <dbReference type="ChEBI" id="CHEBI:456216"/>
        <dbReference type="EC" id="6.3.3.2"/>
    </reaction>
</comment>
<dbReference type="GO" id="GO:0030272">
    <property type="term" value="F:5-formyltetrahydrofolate cyclo-ligase activity"/>
    <property type="evidence" value="ECO:0007669"/>
    <property type="project" value="UniProtKB-EC"/>
</dbReference>
<dbReference type="RefSeq" id="WP_169193269.1">
    <property type="nucleotide sequence ID" value="NZ_CP046391.1"/>
</dbReference>
<evidence type="ECO:0000313" key="7">
    <source>
        <dbReference type="Proteomes" id="UP000500930"/>
    </source>
</evidence>